<dbReference type="PANTHER" id="PTHR12526:SF629">
    <property type="entry name" value="TEICHURONIC ACID BIOSYNTHESIS GLYCOSYLTRANSFERASE TUAH-RELATED"/>
    <property type="match status" value="1"/>
</dbReference>
<dbReference type="Pfam" id="PF13579">
    <property type="entry name" value="Glyco_trans_4_4"/>
    <property type="match status" value="1"/>
</dbReference>
<feature type="domain" description="Glycosyltransferase subfamily 4-like N-terminal" evidence="4">
    <location>
        <begin position="18"/>
        <end position="168"/>
    </location>
</feature>
<evidence type="ECO:0000256" key="1">
    <source>
        <dbReference type="ARBA" id="ARBA00022676"/>
    </source>
</evidence>
<keyword evidence="6" id="KW-1185">Reference proteome</keyword>
<reference evidence="5 6" key="1">
    <citation type="journal article" date="2014" name="Genome Announc.">
        <title>Complete Genome Sequence of Hyphomicrobium nitrativorans Strain NL23, a Denitrifying Bacterium Isolated from Biofilm of a Methanol-Fed Denitrification System Treating Seawater at the Montreal Biodome.</title>
        <authorList>
            <person name="Martineau C."/>
            <person name="Villeneuve C."/>
            <person name="Mauffrey F."/>
            <person name="Villemur R."/>
        </authorList>
    </citation>
    <scope>NUCLEOTIDE SEQUENCE [LARGE SCALE GENOMIC DNA]</scope>
    <source>
        <strain evidence="5">NL23</strain>
    </source>
</reference>
<dbReference type="InterPro" id="IPR028098">
    <property type="entry name" value="Glyco_trans_4-like_N"/>
</dbReference>
<dbReference type="Proteomes" id="UP000018542">
    <property type="component" value="Chromosome"/>
</dbReference>
<dbReference type="Gene3D" id="3.40.50.2000">
    <property type="entry name" value="Glycogen Phosphorylase B"/>
    <property type="match status" value="2"/>
</dbReference>
<accession>V5SAG7</accession>
<evidence type="ECO:0000313" key="5">
    <source>
        <dbReference type="EMBL" id="AHB47215.1"/>
    </source>
</evidence>
<dbReference type="PATRIC" id="fig|1029756.8.peg.106"/>
<dbReference type="SUPFAM" id="SSF53756">
    <property type="entry name" value="UDP-Glycosyltransferase/glycogen phosphorylase"/>
    <property type="match status" value="1"/>
</dbReference>
<evidence type="ECO:0000313" key="6">
    <source>
        <dbReference type="Proteomes" id="UP000018542"/>
    </source>
</evidence>
<dbReference type="PANTHER" id="PTHR12526">
    <property type="entry name" value="GLYCOSYLTRANSFERASE"/>
    <property type="match status" value="1"/>
</dbReference>
<dbReference type="CDD" id="cd03794">
    <property type="entry name" value="GT4_WbuB-like"/>
    <property type="match status" value="1"/>
</dbReference>
<evidence type="ECO:0000259" key="3">
    <source>
        <dbReference type="Pfam" id="PF00534"/>
    </source>
</evidence>
<dbReference type="HOGENOM" id="CLU_009583_36_1_5"/>
<keyword evidence="2 5" id="KW-0808">Transferase</keyword>
<dbReference type="STRING" id="1029756.W911_00485"/>
<dbReference type="InterPro" id="IPR001296">
    <property type="entry name" value="Glyco_trans_1"/>
</dbReference>
<keyword evidence="1" id="KW-0328">Glycosyltransferase</keyword>
<organism evidence="5 6">
    <name type="scientific">Hyphomicrobium nitrativorans NL23</name>
    <dbReference type="NCBI Taxonomy" id="1029756"/>
    <lineage>
        <taxon>Bacteria</taxon>
        <taxon>Pseudomonadati</taxon>
        <taxon>Pseudomonadota</taxon>
        <taxon>Alphaproteobacteria</taxon>
        <taxon>Hyphomicrobiales</taxon>
        <taxon>Hyphomicrobiaceae</taxon>
        <taxon>Hyphomicrobium</taxon>
    </lineage>
</organism>
<sequence length="369" mass="40271">MKIAHLTSVHARYDTRIFLKQCRSLAAAGHDVTLIVADGVGDETRDGVRILDVGRPGGRLSRALTTTRRVLTQAIAANCDVYHFHDPELMLAGKVLKRRGKRVIYDAHEDLPQDILSKPYIPVALRRPISSGARLLERTVCRHFDHVVAATPTIRDKFAAMGVPATDIKNYPILGELDDGASWTAKNKIVCYVGGLSAARGIHDTIAAMTYCQSDVRLALAGDFVGTGTKEIVQSSPGWGKTDHLGFLSRTGIRDVLSRSIAGLVTLHPTPAYLTSLPIKMFEYMSAGVPVIASDFPLWRDLVEENACGICVNPLDPTAIAVAIDRLVNDPAEARRMGDNGRQAVLGRYNWEIEQARLVALYADLRAPS</sequence>
<name>V5SAG7_9HYPH</name>
<dbReference type="Pfam" id="PF00534">
    <property type="entry name" value="Glycos_transf_1"/>
    <property type="match status" value="1"/>
</dbReference>
<proteinExistence type="predicted"/>
<dbReference type="GO" id="GO:0016757">
    <property type="term" value="F:glycosyltransferase activity"/>
    <property type="evidence" value="ECO:0007669"/>
    <property type="project" value="UniProtKB-KW"/>
</dbReference>
<dbReference type="RefSeq" id="WP_023785547.1">
    <property type="nucleotide sequence ID" value="NC_022997.1"/>
</dbReference>
<dbReference type="KEGG" id="hni:W911_00485"/>
<protein>
    <submittedName>
        <fullName evidence="5">Glycosyl transferase</fullName>
    </submittedName>
</protein>
<evidence type="ECO:0000259" key="4">
    <source>
        <dbReference type="Pfam" id="PF13579"/>
    </source>
</evidence>
<dbReference type="AlphaFoldDB" id="V5SAG7"/>
<gene>
    <name evidence="5" type="ORF">W911_00485</name>
</gene>
<evidence type="ECO:0000256" key="2">
    <source>
        <dbReference type="ARBA" id="ARBA00022679"/>
    </source>
</evidence>
<feature type="domain" description="Glycosyl transferase family 1" evidence="3">
    <location>
        <begin position="185"/>
        <end position="343"/>
    </location>
</feature>
<dbReference type="EMBL" id="CP006912">
    <property type="protein sequence ID" value="AHB47215.1"/>
    <property type="molecule type" value="Genomic_DNA"/>
</dbReference>